<dbReference type="RefSeq" id="WP_154238015.1">
    <property type="nucleotide sequence ID" value="NZ_WKPI01000006.1"/>
</dbReference>
<accession>A0A6N7S447</accession>
<feature type="binding site" evidence="1">
    <location>
        <position position="74"/>
    </location>
    <ligand>
        <name>substrate</name>
    </ligand>
</feature>
<protein>
    <recommendedName>
        <fullName evidence="2">PglD N-terminal domain-containing protein</fullName>
    </recommendedName>
</protein>
<dbReference type="InterPro" id="IPR050179">
    <property type="entry name" value="Trans_hexapeptide_repeat"/>
</dbReference>
<comment type="caution">
    <text evidence="3">The sequence shown here is derived from an EMBL/GenBank/DDBJ whole genome shotgun (WGS) entry which is preliminary data.</text>
</comment>
<gene>
    <name evidence="4" type="ORF">GKD88_05510</name>
    <name evidence="3" type="ORF">GKE08_03850</name>
</gene>
<dbReference type="OrthoDB" id="9801456at2"/>
<dbReference type="Pfam" id="PF17836">
    <property type="entry name" value="PglD_N"/>
    <property type="match status" value="1"/>
</dbReference>
<organism evidence="3 5">
    <name type="scientific">Holdemania massiliensis</name>
    <dbReference type="NCBI Taxonomy" id="1468449"/>
    <lineage>
        <taxon>Bacteria</taxon>
        <taxon>Bacillati</taxon>
        <taxon>Bacillota</taxon>
        <taxon>Erysipelotrichia</taxon>
        <taxon>Erysipelotrichales</taxon>
        <taxon>Erysipelotrichaceae</taxon>
        <taxon>Holdemania</taxon>
    </lineage>
</organism>
<proteinExistence type="predicted"/>
<dbReference type="InterPro" id="IPR020019">
    <property type="entry name" value="AcTrfase_PglD-like"/>
</dbReference>
<dbReference type="Gene3D" id="3.40.50.20">
    <property type="match status" value="1"/>
</dbReference>
<name>A0A6N7S447_9FIRM</name>
<dbReference type="NCBIfam" id="TIGR03570">
    <property type="entry name" value="NeuD_NnaD"/>
    <property type="match status" value="1"/>
</dbReference>
<sequence length="227" mass="24543">MNKRILAIFGSGGQGKEVRELADLDNKVTNKWDEIIFVDDVQPEGRVMDTPRMHMEHAISKYTNDYLEFCVALGEPSSKKKVFDLLEKQGYKFANVISPEATISPYAVLGVGLIIKKAALISPEAIIGNNTTLQAFVAVGHGAVIGKHCQIATHSVIGGETVVGDCIYIGLNCPVKEKVILGSNSVVSAGAAVLRDIPENVIVMGNPARIIAKKNENEKIFKERVGN</sequence>
<dbReference type="EMBL" id="WKPJ01000003">
    <property type="protein sequence ID" value="MSA88452.1"/>
    <property type="molecule type" value="Genomic_DNA"/>
</dbReference>
<dbReference type="Gene3D" id="2.160.10.10">
    <property type="entry name" value="Hexapeptide repeat proteins"/>
    <property type="match status" value="2"/>
</dbReference>
<evidence type="ECO:0000313" key="4">
    <source>
        <dbReference type="EMBL" id="MSC32574.1"/>
    </source>
</evidence>
<keyword evidence="6" id="KW-1185">Reference proteome</keyword>
<reference evidence="5 6" key="1">
    <citation type="journal article" date="2019" name="Nat. Med.">
        <title>A library of human gut bacterial isolates paired with longitudinal multiomics data enables mechanistic microbiome research.</title>
        <authorList>
            <person name="Poyet M."/>
            <person name="Groussin M."/>
            <person name="Gibbons S.M."/>
            <person name="Avila-Pacheco J."/>
            <person name="Jiang X."/>
            <person name="Kearney S.M."/>
            <person name="Perrotta A.R."/>
            <person name="Berdy B."/>
            <person name="Zhao S."/>
            <person name="Lieberman T.D."/>
            <person name="Swanson P.K."/>
            <person name="Smith M."/>
            <person name="Roesemann S."/>
            <person name="Alexander J.E."/>
            <person name="Rich S.A."/>
            <person name="Livny J."/>
            <person name="Vlamakis H."/>
            <person name="Clish C."/>
            <person name="Bullock K."/>
            <person name="Deik A."/>
            <person name="Scott J."/>
            <person name="Pierce K.A."/>
            <person name="Xavier R.J."/>
            <person name="Alm E.J."/>
        </authorList>
    </citation>
    <scope>NUCLEOTIDE SEQUENCE [LARGE SCALE GENOMIC DNA]</scope>
    <source>
        <strain evidence="3 5">BIOML-A4</strain>
        <strain evidence="4 6">BIOML-A5</strain>
    </source>
</reference>
<dbReference type="InterPro" id="IPR011004">
    <property type="entry name" value="Trimer_LpxA-like_sf"/>
</dbReference>
<dbReference type="Proteomes" id="UP000480929">
    <property type="component" value="Unassembled WGS sequence"/>
</dbReference>
<dbReference type="PANTHER" id="PTHR43300">
    <property type="entry name" value="ACETYLTRANSFERASE"/>
    <property type="match status" value="1"/>
</dbReference>
<dbReference type="EMBL" id="WKPI01000006">
    <property type="protein sequence ID" value="MSC32574.1"/>
    <property type="molecule type" value="Genomic_DNA"/>
</dbReference>
<feature type="domain" description="PglD N-terminal" evidence="2">
    <location>
        <begin position="6"/>
        <end position="84"/>
    </location>
</feature>
<dbReference type="CDD" id="cd03360">
    <property type="entry name" value="LbH_AT_putative"/>
    <property type="match status" value="1"/>
</dbReference>
<dbReference type="Proteomes" id="UP000433575">
    <property type="component" value="Unassembled WGS sequence"/>
</dbReference>
<dbReference type="AlphaFoldDB" id="A0A6N7S447"/>
<evidence type="ECO:0000313" key="3">
    <source>
        <dbReference type="EMBL" id="MSA88452.1"/>
    </source>
</evidence>
<evidence type="ECO:0000259" key="2">
    <source>
        <dbReference type="Pfam" id="PF17836"/>
    </source>
</evidence>
<dbReference type="PANTHER" id="PTHR43300:SF7">
    <property type="entry name" value="UDP-N-ACETYLBACILLOSAMINE N-ACETYLTRANSFERASE"/>
    <property type="match status" value="1"/>
</dbReference>
<dbReference type="InterPro" id="IPR001451">
    <property type="entry name" value="Hexapep"/>
</dbReference>
<dbReference type="Pfam" id="PF00132">
    <property type="entry name" value="Hexapep"/>
    <property type="match status" value="1"/>
</dbReference>
<evidence type="ECO:0000313" key="5">
    <source>
        <dbReference type="Proteomes" id="UP000433575"/>
    </source>
</evidence>
<evidence type="ECO:0000313" key="6">
    <source>
        <dbReference type="Proteomes" id="UP000480929"/>
    </source>
</evidence>
<evidence type="ECO:0000256" key="1">
    <source>
        <dbReference type="PIRSR" id="PIRSR620019-2"/>
    </source>
</evidence>
<dbReference type="SUPFAM" id="SSF51161">
    <property type="entry name" value="Trimeric LpxA-like enzymes"/>
    <property type="match status" value="1"/>
</dbReference>
<dbReference type="InterPro" id="IPR041561">
    <property type="entry name" value="PglD_N"/>
</dbReference>